<sequence length="580" mass="65641">MIREDHPLIVQADSTVLLDDRHIEAEAAREQLAQFADLTKRPGHLHTYRITPLSLWNAAVSGLSANDIIDSLARYSSYELPLKVTGRIRTMMERYGKLRLERSEDGSLMLYGEAELLEQLSDQPELKAMLLPSPNHEPDARLAKPEDRGMLKQELTRMGYPVIDLAGYRAGEALQVRLREQAISEQPFQLRDYQKRAVDMFYCEDRMDGGSGVLVLPCGAGKTVIGIATLARLGCDTLILTSNVTSVKQWKRELMDKTTLTESFIGEYAGNSKQVRPVTIATYQILTNRRHKDDEYAHMKLFSERNWGLIIYDEVHLLPAPVFRMTAELQATRRLGLTATLVREDGREADVFSLIGPKRFDLPWKTLEARHWIATVECTEIRIPLHKTDRDKYAGAAAAAKSRIASENTAKIDAVKTLLEKHQGKPALVIGQYLQQLHKIAQRLQAPLMTGEMPHQERERLYASFKAGEIPVLVVSKVANFAVDLPDAAVAIQVSGSFGSRQEEAQRIGRILRPKKDDNSAWFYTLVTEGTKETEYARRRQLFLLEQGYRYKVMNWRPGIDRGDEAELPLNELYKEAGSP</sequence>
<dbReference type="PANTHER" id="PTHR11274:SF0">
    <property type="entry name" value="GENERAL TRANSCRIPTION AND DNA REPAIR FACTOR IIH HELICASE SUBUNIT XPB"/>
    <property type="match status" value="1"/>
</dbReference>
<feature type="domain" description="Helicase ATP-binding" evidence="10">
    <location>
        <begin position="203"/>
        <end position="359"/>
    </location>
</feature>
<comment type="caution">
    <text evidence="12">The sequence shown here is derived from an EMBL/GenBank/DDBJ whole genome shotgun (WGS) entry which is preliminary data.</text>
</comment>
<feature type="domain" description="Helicase C-terminal" evidence="11">
    <location>
        <begin position="411"/>
        <end position="574"/>
    </location>
</feature>
<protein>
    <recommendedName>
        <fullName evidence="8">DNA 3'-5' helicase</fullName>
        <ecNumber evidence="8">5.6.2.4</ecNumber>
    </recommendedName>
</protein>
<evidence type="ECO:0000256" key="5">
    <source>
        <dbReference type="ARBA" id="ARBA00022840"/>
    </source>
</evidence>
<keyword evidence="2" id="KW-0547">Nucleotide-binding</keyword>
<dbReference type="PRINTS" id="PR00851">
    <property type="entry name" value="XRODRMPGMNTB"/>
</dbReference>
<dbReference type="Gene3D" id="3.40.50.300">
    <property type="entry name" value="P-loop containing nucleotide triphosphate hydrolases"/>
    <property type="match status" value="2"/>
</dbReference>
<reference evidence="12 13" key="1">
    <citation type="submission" date="2024-09" db="EMBL/GenBank/DDBJ databases">
        <authorList>
            <person name="Sun Q."/>
            <person name="Mori K."/>
        </authorList>
    </citation>
    <scope>NUCLEOTIDE SEQUENCE [LARGE SCALE GENOMIC DNA]</scope>
    <source>
        <strain evidence="12 13">CCM 4839</strain>
    </source>
</reference>
<evidence type="ECO:0000256" key="3">
    <source>
        <dbReference type="ARBA" id="ARBA00022801"/>
    </source>
</evidence>
<evidence type="ECO:0000256" key="7">
    <source>
        <dbReference type="ARBA" id="ARBA00034617"/>
    </source>
</evidence>
<evidence type="ECO:0000313" key="13">
    <source>
        <dbReference type="Proteomes" id="UP001589818"/>
    </source>
</evidence>
<evidence type="ECO:0000313" key="12">
    <source>
        <dbReference type="EMBL" id="MFC0390925.1"/>
    </source>
</evidence>
<keyword evidence="6" id="KW-0413">Isomerase</keyword>
<dbReference type="SMART" id="SM00487">
    <property type="entry name" value="DEXDc"/>
    <property type="match status" value="1"/>
</dbReference>
<keyword evidence="5" id="KW-0067">ATP-binding</keyword>
<dbReference type="InterPro" id="IPR027417">
    <property type="entry name" value="P-loop_NTPase"/>
</dbReference>
<dbReference type="Pfam" id="PF13625">
    <property type="entry name" value="Helicase_C_3"/>
    <property type="match status" value="1"/>
</dbReference>
<comment type="similarity">
    <text evidence="1">Belongs to the helicase family. RAD25/XPB subfamily.</text>
</comment>
<dbReference type="EMBL" id="JBHLVF010000010">
    <property type="protein sequence ID" value="MFC0390925.1"/>
    <property type="molecule type" value="Genomic_DNA"/>
</dbReference>
<evidence type="ECO:0000256" key="2">
    <source>
        <dbReference type="ARBA" id="ARBA00022741"/>
    </source>
</evidence>
<evidence type="ECO:0000259" key="11">
    <source>
        <dbReference type="PROSITE" id="PS51194"/>
    </source>
</evidence>
<name>A0ABV6J7P7_9BACL</name>
<keyword evidence="13" id="KW-1185">Reference proteome</keyword>
<dbReference type="InterPro" id="IPR050615">
    <property type="entry name" value="ATP-dep_DNA_Helicase"/>
</dbReference>
<organism evidence="12 13">
    <name type="scientific">Paenibacillus mendelii</name>
    <dbReference type="NCBI Taxonomy" id="206163"/>
    <lineage>
        <taxon>Bacteria</taxon>
        <taxon>Bacillati</taxon>
        <taxon>Bacillota</taxon>
        <taxon>Bacilli</taxon>
        <taxon>Bacillales</taxon>
        <taxon>Paenibacillaceae</taxon>
        <taxon>Paenibacillus</taxon>
    </lineage>
</organism>
<keyword evidence="4 12" id="KW-0347">Helicase</keyword>
<dbReference type="InterPro" id="IPR001650">
    <property type="entry name" value="Helicase_C-like"/>
</dbReference>
<dbReference type="InterPro" id="IPR014001">
    <property type="entry name" value="Helicase_ATP-bd"/>
</dbReference>
<dbReference type="PANTHER" id="PTHR11274">
    <property type="entry name" value="RAD25/XP-B DNA REPAIR HELICASE"/>
    <property type="match status" value="1"/>
</dbReference>
<dbReference type="NCBIfam" id="NF045503">
    <property type="entry name" value="repair_heli_XPB"/>
    <property type="match status" value="1"/>
</dbReference>
<gene>
    <name evidence="12" type="ORF">ACFFJ8_06015</name>
</gene>
<dbReference type="InterPro" id="IPR032830">
    <property type="entry name" value="XPB/Ssl2_N"/>
</dbReference>
<evidence type="ECO:0000256" key="4">
    <source>
        <dbReference type="ARBA" id="ARBA00022806"/>
    </source>
</evidence>
<dbReference type="GO" id="GO:0004386">
    <property type="term" value="F:helicase activity"/>
    <property type="evidence" value="ECO:0007669"/>
    <property type="project" value="UniProtKB-KW"/>
</dbReference>
<dbReference type="Pfam" id="PF16203">
    <property type="entry name" value="ERCC3_RAD25_C"/>
    <property type="match status" value="1"/>
</dbReference>
<evidence type="ECO:0000256" key="9">
    <source>
        <dbReference type="ARBA" id="ARBA00048988"/>
    </source>
</evidence>
<evidence type="ECO:0000256" key="6">
    <source>
        <dbReference type="ARBA" id="ARBA00023235"/>
    </source>
</evidence>
<dbReference type="Pfam" id="PF04851">
    <property type="entry name" value="ResIII"/>
    <property type="match status" value="1"/>
</dbReference>
<dbReference type="SUPFAM" id="SSF52540">
    <property type="entry name" value="P-loop containing nucleoside triphosphate hydrolases"/>
    <property type="match status" value="1"/>
</dbReference>
<comment type="catalytic activity">
    <reaction evidence="9">
        <text>ATP + H2O = ADP + phosphate + H(+)</text>
        <dbReference type="Rhea" id="RHEA:13065"/>
        <dbReference type="ChEBI" id="CHEBI:15377"/>
        <dbReference type="ChEBI" id="CHEBI:15378"/>
        <dbReference type="ChEBI" id="CHEBI:30616"/>
        <dbReference type="ChEBI" id="CHEBI:43474"/>
        <dbReference type="ChEBI" id="CHEBI:456216"/>
        <dbReference type="EC" id="5.6.2.4"/>
    </reaction>
</comment>
<proteinExistence type="inferred from homology"/>
<dbReference type="PROSITE" id="PS51192">
    <property type="entry name" value="HELICASE_ATP_BIND_1"/>
    <property type="match status" value="1"/>
</dbReference>
<evidence type="ECO:0000256" key="8">
    <source>
        <dbReference type="ARBA" id="ARBA00034808"/>
    </source>
</evidence>
<comment type="catalytic activity">
    <reaction evidence="7">
        <text>Couples ATP hydrolysis with the unwinding of duplex DNA by translocating in the 3'-5' direction.</text>
        <dbReference type="EC" id="5.6.2.4"/>
    </reaction>
</comment>
<accession>A0ABV6J7P7</accession>
<evidence type="ECO:0000259" key="10">
    <source>
        <dbReference type="PROSITE" id="PS51192"/>
    </source>
</evidence>
<dbReference type="RefSeq" id="WP_204818393.1">
    <property type="nucleotide sequence ID" value="NZ_JANHOF010000004.1"/>
</dbReference>
<dbReference type="SMART" id="SM00490">
    <property type="entry name" value="HELICc"/>
    <property type="match status" value="1"/>
</dbReference>
<evidence type="ECO:0000256" key="1">
    <source>
        <dbReference type="ARBA" id="ARBA00006637"/>
    </source>
</evidence>
<keyword evidence="3" id="KW-0378">Hydrolase</keyword>
<dbReference type="EC" id="5.6.2.4" evidence="8"/>
<dbReference type="PROSITE" id="PS51194">
    <property type="entry name" value="HELICASE_CTER"/>
    <property type="match status" value="1"/>
</dbReference>
<dbReference type="CDD" id="cd18789">
    <property type="entry name" value="SF2_C_XPB"/>
    <property type="match status" value="1"/>
</dbReference>
<dbReference type="InterPro" id="IPR006935">
    <property type="entry name" value="Helicase/UvrB_N"/>
</dbReference>
<dbReference type="InterPro" id="IPR032438">
    <property type="entry name" value="ERCC3_RAD25_C"/>
</dbReference>
<dbReference type="Proteomes" id="UP001589818">
    <property type="component" value="Unassembled WGS sequence"/>
</dbReference>